<sequence>MYSFDNGNIQLYTLILSTNRRIGMGWRCLKERSNITDLIKVYLDKTKINAIIKLQSMWHKHSYFSDNRRIIRFNKYSSNLSLKKRQWIHLGACHVKFRNGIAYIKYKIRHRLGPLTFDEHFSVDVPK</sequence>
<proteinExistence type="predicted"/>
<reference evidence="1" key="1">
    <citation type="journal article" date="2020" name="Nature">
        <title>Giant virus diversity and host interactions through global metagenomics.</title>
        <authorList>
            <person name="Schulz F."/>
            <person name="Roux S."/>
            <person name="Paez-Espino D."/>
            <person name="Jungbluth S."/>
            <person name="Walsh D.A."/>
            <person name="Denef V.J."/>
            <person name="McMahon K.D."/>
            <person name="Konstantinidis K.T."/>
            <person name="Eloe-Fadrosh E.A."/>
            <person name="Kyrpides N.C."/>
            <person name="Woyke T."/>
        </authorList>
    </citation>
    <scope>NUCLEOTIDE SEQUENCE</scope>
    <source>
        <strain evidence="1">GVMAG-M-3300025874-2</strain>
    </source>
</reference>
<accession>A0A6C0J7H6</accession>
<dbReference type="AlphaFoldDB" id="A0A6C0J7H6"/>
<dbReference type="EMBL" id="MN740346">
    <property type="protein sequence ID" value="QHU01612.1"/>
    <property type="molecule type" value="Genomic_DNA"/>
</dbReference>
<name>A0A6C0J7H6_9ZZZZ</name>
<evidence type="ECO:0000313" key="1">
    <source>
        <dbReference type="EMBL" id="QHU01612.1"/>
    </source>
</evidence>
<protein>
    <submittedName>
        <fullName evidence="1">Uncharacterized protein</fullName>
    </submittedName>
</protein>
<organism evidence="1">
    <name type="scientific">viral metagenome</name>
    <dbReference type="NCBI Taxonomy" id="1070528"/>
    <lineage>
        <taxon>unclassified sequences</taxon>
        <taxon>metagenomes</taxon>
        <taxon>organismal metagenomes</taxon>
    </lineage>
</organism>